<dbReference type="AlphaFoldDB" id="C8X3C5"/>
<keyword evidence="2" id="KW-0732">Signal</keyword>
<keyword evidence="4" id="KW-1185">Reference proteome</keyword>
<feature type="coiled-coil region" evidence="1">
    <location>
        <begin position="40"/>
        <end position="133"/>
    </location>
</feature>
<name>C8X3C5_DESRD</name>
<dbReference type="EMBL" id="CP001734">
    <property type="protein sequence ID" value="ACV68922.1"/>
    <property type="molecule type" value="Genomic_DNA"/>
</dbReference>
<feature type="chain" id="PRO_5002992781" evidence="2">
    <location>
        <begin position="35"/>
        <end position="173"/>
    </location>
</feature>
<organism evidence="3 4">
    <name type="scientific">Desulfohalobium retbaense (strain ATCC 49708 / DSM 5692 / JCM 16813 / HR100)</name>
    <dbReference type="NCBI Taxonomy" id="485915"/>
    <lineage>
        <taxon>Bacteria</taxon>
        <taxon>Pseudomonadati</taxon>
        <taxon>Thermodesulfobacteriota</taxon>
        <taxon>Desulfovibrionia</taxon>
        <taxon>Desulfovibrionales</taxon>
        <taxon>Desulfohalobiaceae</taxon>
        <taxon>Desulfohalobium</taxon>
    </lineage>
</organism>
<reference evidence="4" key="1">
    <citation type="submission" date="2009-09" db="EMBL/GenBank/DDBJ databases">
        <title>The complete chromosome of Desulfohalobium retbaense DSM 5692.</title>
        <authorList>
            <consortium name="US DOE Joint Genome Institute (JGI-PGF)"/>
            <person name="Lucas S."/>
            <person name="Copeland A."/>
            <person name="Lapidus A."/>
            <person name="Glavina del Rio T."/>
            <person name="Dalin E."/>
            <person name="Tice H."/>
            <person name="Bruce D."/>
            <person name="Goodwin L."/>
            <person name="Pitluck S."/>
            <person name="Kyrpides N."/>
            <person name="Mavromatis K."/>
            <person name="Ivanova N."/>
            <person name="Mikhailova N."/>
            <person name="Munk A.C."/>
            <person name="Brettin T."/>
            <person name="Detter J.C."/>
            <person name="Han C."/>
            <person name="Tapia R."/>
            <person name="Larimer F."/>
            <person name="Land M."/>
            <person name="Hauser L."/>
            <person name="Markowitz V."/>
            <person name="Cheng J.-F."/>
            <person name="Hugenholtz P."/>
            <person name="Woyke T."/>
            <person name="Wu D."/>
            <person name="Spring S."/>
            <person name="Klenk H.-P."/>
            <person name="Eisen J.A."/>
        </authorList>
    </citation>
    <scope>NUCLEOTIDE SEQUENCE [LARGE SCALE GENOMIC DNA]</scope>
    <source>
        <strain evidence="4">DSM 5692</strain>
    </source>
</reference>
<sequence length="173" mass="19650">MISARTCQVHKKLAIFGAALLAVCLLGGLNAAVAQDKGADSAQKQELQQAQQQAEQATAKLREIQKVVVKNDSALEKEQQDLMALQQKKMEQYTSENATKREKIMALLKVRRDKELQQKRQAFNEKLVKAMKKEDPKTEDYIAELRSARKKIMEIRRAQQGGQQKMMPKKQAQ</sequence>
<protein>
    <submittedName>
        <fullName evidence="3">Uncharacterized protein</fullName>
    </submittedName>
</protein>
<accession>C8X3C5</accession>
<evidence type="ECO:0000313" key="3">
    <source>
        <dbReference type="EMBL" id="ACV68922.1"/>
    </source>
</evidence>
<evidence type="ECO:0000313" key="4">
    <source>
        <dbReference type="Proteomes" id="UP000001052"/>
    </source>
</evidence>
<dbReference type="HOGENOM" id="CLU_1545172_0_0_7"/>
<dbReference type="Proteomes" id="UP000001052">
    <property type="component" value="Chromosome"/>
</dbReference>
<feature type="signal peptide" evidence="2">
    <location>
        <begin position="1"/>
        <end position="34"/>
    </location>
</feature>
<dbReference type="RefSeq" id="WP_015752065.1">
    <property type="nucleotide sequence ID" value="NC_013223.1"/>
</dbReference>
<evidence type="ECO:0000256" key="1">
    <source>
        <dbReference type="SAM" id="Coils"/>
    </source>
</evidence>
<evidence type="ECO:0000256" key="2">
    <source>
        <dbReference type="SAM" id="SignalP"/>
    </source>
</evidence>
<keyword evidence="1" id="KW-0175">Coiled coil</keyword>
<dbReference type="KEGG" id="drt:Dret_1638"/>
<gene>
    <name evidence="3" type="ordered locus">Dret_1638</name>
</gene>
<reference evidence="3 4" key="2">
    <citation type="journal article" date="2010" name="Stand. Genomic Sci.">
        <title>Complete genome sequence of Desulfohalobium retbaense type strain (HR(100)).</title>
        <authorList>
            <person name="Spring S."/>
            <person name="Nolan M."/>
            <person name="Lapidus A."/>
            <person name="Glavina Del Rio T."/>
            <person name="Copeland A."/>
            <person name="Tice H."/>
            <person name="Cheng J.F."/>
            <person name="Lucas S."/>
            <person name="Land M."/>
            <person name="Chen F."/>
            <person name="Bruce D."/>
            <person name="Goodwin L."/>
            <person name="Pitluck S."/>
            <person name="Ivanova N."/>
            <person name="Mavromatis K."/>
            <person name="Mikhailova N."/>
            <person name="Pati A."/>
            <person name="Chen A."/>
            <person name="Palaniappan K."/>
            <person name="Hauser L."/>
            <person name="Chang Y.J."/>
            <person name="Jeffries C.D."/>
            <person name="Munk C."/>
            <person name="Kiss H."/>
            <person name="Chain P."/>
            <person name="Han C."/>
            <person name="Brettin T."/>
            <person name="Detter J.C."/>
            <person name="Schuler E."/>
            <person name="Goker M."/>
            <person name="Rohde M."/>
            <person name="Bristow J."/>
            <person name="Eisen J.A."/>
            <person name="Markowitz V."/>
            <person name="Hugenholtz P."/>
            <person name="Kyrpides N.C."/>
            <person name="Klenk H.P."/>
        </authorList>
    </citation>
    <scope>NUCLEOTIDE SEQUENCE [LARGE SCALE GENOMIC DNA]</scope>
    <source>
        <strain evidence="3 4">DSM 5692</strain>
    </source>
</reference>
<proteinExistence type="predicted"/>